<evidence type="ECO:0000256" key="6">
    <source>
        <dbReference type="HAMAP-Rule" id="MF_00963"/>
    </source>
</evidence>
<dbReference type="Gene3D" id="1.10.220.120">
    <property type="entry name" value="Sigma-70 factor, region 1.1"/>
    <property type="match status" value="1"/>
</dbReference>
<accession>A0A0B5FPZ9</accession>
<evidence type="ECO:0000313" key="11">
    <source>
        <dbReference type="EMBL" id="AJF05676.1"/>
    </source>
</evidence>
<dbReference type="InterPro" id="IPR036388">
    <property type="entry name" value="WH-like_DNA-bd_sf"/>
</dbReference>
<dbReference type="EMBL" id="CP010311">
    <property type="protein sequence ID" value="AJF05676.1"/>
    <property type="molecule type" value="Genomic_DNA"/>
</dbReference>
<dbReference type="NCBIfam" id="TIGR02937">
    <property type="entry name" value="sigma70-ECF"/>
    <property type="match status" value="1"/>
</dbReference>
<dbReference type="STRING" id="483547.GSUB_02575"/>
<dbReference type="GO" id="GO:0005737">
    <property type="term" value="C:cytoplasm"/>
    <property type="evidence" value="ECO:0007669"/>
    <property type="project" value="UniProtKB-SubCell"/>
</dbReference>
<dbReference type="SUPFAM" id="SSF88659">
    <property type="entry name" value="Sigma3 and sigma4 domains of RNA polymerase sigma factors"/>
    <property type="match status" value="2"/>
</dbReference>
<evidence type="ECO:0000256" key="2">
    <source>
        <dbReference type="ARBA" id="ARBA00023015"/>
    </source>
</evidence>
<dbReference type="InterPro" id="IPR042189">
    <property type="entry name" value="RNA_pol_sigma_70_r1_1_sf"/>
</dbReference>
<evidence type="ECO:0000256" key="7">
    <source>
        <dbReference type="SAM" id="Coils"/>
    </source>
</evidence>
<dbReference type="HOGENOM" id="CLU_014793_7_2_7"/>
<dbReference type="AlphaFoldDB" id="A0A0B5FPZ9"/>
<dbReference type="PRINTS" id="PR00046">
    <property type="entry name" value="SIGMA70FCT"/>
</dbReference>
<dbReference type="HAMAP" id="MF_00963">
    <property type="entry name" value="Sigma70_RpoD_SigA"/>
    <property type="match status" value="1"/>
</dbReference>
<comment type="subcellular location">
    <subcellularLocation>
        <location evidence="6">Cytoplasm</location>
    </subcellularLocation>
</comment>
<organism evidence="11 12">
    <name type="scientific">Geoalkalibacter subterraneus</name>
    <dbReference type="NCBI Taxonomy" id="483547"/>
    <lineage>
        <taxon>Bacteria</taxon>
        <taxon>Pseudomonadati</taxon>
        <taxon>Thermodesulfobacteriota</taxon>
        <taxon>Desulfuromonadia</taxon>
        <taxon>Desulfuromonadales</taxon>
        <taxon>Geoalkalibacteraceae</taxon>
        <taxon>Geoalkalibacter</taxon>
    </lineage>
</organism>
<evidence type="ECO:0000256" key="1">
    <source>
        <dbReference type="ARBA" id="ARBA00022490"/>
    </source>
</evidence>
<feature type="region of interest" description="Disordered" evidence="8">
    <location>
        <begin position="65"/>
        <end position="97"/>
    </location>
</feature>
<keyword evidence="4 6" id="KW-0238">DNA-binding</keyword>
<gene>
    <name evidence="6" type="primary">sigA</name>
    <name evidence="11" type="ORF">GSUB_02575</name>
</gene>
<keyword evidence="5 6" id="KW-0804">Transcription</keyword>
<dbReference type="Pfam" id="PF00140">
    <property type="entry name" value="Sigma70_r1_2"/>
    <property type="match status" value="1"/>
</dbReference>
<dbReference type="InterPro" id="IPR007127">
    <property type="entry name" value="RNA_pol_sigma_70_r1_1"/>
</dbReference>
<feature type="coiled-coil region" evidence="7">
    <location>
        <begin position="213"/>
        <end position="268"/>
    </location>
</feature>
<evidence type="ECO:0000256" key="5">
    <source>
        <dbReference type="ARBA" id="ARBA00023163"/>
    </source>
</evidence>
<evidence type="ECO:0000256" key="4">
    <source>
        <dbReference type="ARBA" id="ARBA00023125"/>
    </source>
</evidence>
<dbReference type="InterPro" id="IPR007627">
    <property type="entry name" value="RNA_pol_sigma70_r2"/>
</dbReference>
<dbReference type="FunFam" id="1.10.601.10:FF:000001">
    <property type="entry name" value="RNA polymerase sigma factor SigA"/>
    <property type="match status" value="1"/>
</dbReference>
<dbReference type="InterPro" id="IPR014284">
    <property type="entry name" value="RNA_pol_sigma-70_dom"/>
</dbReference>
<dbReference type="PROSITE" id="PS00716">
    <property type="entry name" value="SIGMA70_2"/>
    <property type="match status" value="1"/>
</dbReference>
<feature type="region of interest" description="Sigma-70 factor domain-4" evidence="6">
    <location>
        <begin position="521"/>
        <end position="574"/>
    </location>
</feature>
<dbReference type="SUPFAM" id="SSF88946">
    <property type="entry name" value="Sigma2 domain of RNA polymerase sigma factors"/>
    <property type="match status" value="1"/>
</dbReference>
<keyword evidence="2 6" id="KW-0805">Transcription regulation</keyword>
<dbReference type="InterPro" id="IPR013324">
    <property type="entry name" value="RNA_pol_sigma_r3/r4-like"/>
</dbReference>
<dbReference type="InterPro" id="IPR007624">
    <property type="entry name" value="RNA_pol_sigma70_r3"/>
</dbReference>
<dbReference type="Proteomes" id="UP000035036">
    <property type="component" value="Chromosome"/>
</dbReference>
<feature type="DNA-binding region" description="H-T-H motif" evidence="6">
    <location>
        <begin position="547"/>
        <end position="566"/>
    </location>
</feature>
<evidence type="ECO:0000259" key="9">
    <source>
        <dbReference type="PROSITE" id="PS00715"/>
    </source>
</evidence>
<dbReference type="OrthoDB" id="9809557at2"/>
<sequence>MSKKTKIDEVQQLIDLGREKGFLTYDEVNDLLPADMVSSEQIDDVMSMFGELDIEIVDSEQKIALPKDRGLEDEEEESEGSSEESEPDLEAELGRTSDPVRMYLREMGQVSLLTREGEVEIAKRIEEGEALVTRVILRTPIAFKDVISLGERLEKGTIGVAEITKEYEEEEGSEQEEKQRDRILEIIDRIRALDDTFMEIREELAGDPSAQEREELEARASRLKADVVELLKQIRLKDHQVGKIVDRLKQLASQVKKGMAEVNTCERELGRPREELEKLLLRMRESDENARAVAAEIGVDIGTLLSVEKRLKAALRKFQKVEEESGFMPEELLEALKDVQKGEFRAKMAKSELVEANLRLVVSIAKKYTNRGLQFLDLIQEGNIGLMKAVDKFEYQRGYKFSTYATWWIRQAITRAIADQARTIRIPVHMIETINKLIRTSRQLVQEMGREPTPEEIAERMDLPLEKVRRVLKIAKEPISLETPIGEEEDSSLGDFIEDKAVVSPVEAVIKGNLSDQTARVLSTLTPREEKVLRMRFGIGEKSDHTLEEVGQDFNVTRERIRQIEAKALRKLRHPSRSKRLKSFVEY</sequence>
<feature type="domain" description="RNA polymerase sigma-70" evidence="10">
    <location>
        <begin position="546"/>
        <end position="572"/>
    </location>
</feature>
<dbReference type="PANTHER" id="PTHR30603">
    <property type="entry name" value="RNA POLYMERASE SIGMA FACTOR RPO"/>
    <property type="match status" value="1"/>
</dbReference>
<proteinExistence type="inferred from homology"/>
<dbReference type="InterPro" id="IPR000943">
    <property type="entry name" value="RNA_pol_sigma70"/>
</dbReference>
<dbReference type="Pfam" id="PF04545">
    <property type="entry name" value="Sigma70_r4"/>
    <property type="match status" value="1"/>
</dbReference>
<feature type="region of interest" description="Sigma-70 factor domain-3" evidence="6">
    <location>
        <begin position="432"/>
        <end position="508"/>
    </location>
</feature>
<dbReference type="Pfam" id="PF04539">
    <property type="entry name" value="Sigma70_r3"/>
    <property type="match status" value="1"/>
</dbReference>
<keyword evidence="12" id="KW-1185">Reference proteome</keyword>
<dbReference type="InterPro" id="IPR007630">
    <property type="entry name" value="RNA_pol_sigma70_r4"/>
</dbReference>
<dbReference type="GO" id="GO:0016987">
    <property type="term" value="F:sigma factor activity"/>
    <property type="evidence" value="ECO:0007669"/>
    <property type="project" value="UniProtKB-UniRule"/>
</dbReference>
<feature type="compositionally biased region" description="Acidic residues" evidence="8">
    <location>
        <begin position="71"/>
        <end position="91"/>
    </location>
</feature>
<feature type="region of interest" description="Sigma-70 factor domain-2" evidence="6">
    <location>
        <begin position="353"/>
        <end position="423"/>
    </location>
</feature>
<name>A0A0B5FPZ9_9BACT</name>
<dbReference type="PROSITE" id="PS00715">
    <property type="entry name" value="SIGMA70_1"/>
    <property type="match status" value="1"/>
</dbReference>
<dbReference type="Pfam" id="PF04542">
    <property type="entry name" value="Sigma70_r2"/>
    <property type="match status" value="1"/>
</dbReference>
<protein>
    <recommendedName>
        <fullName evidence="6">RNA polymerase sigma factor SigA</fullName>
    </recommendedName>
</protein>
<feature type="domain" description="RNA polymerase sigma-70" evidence="9">
    <location>
        <begin position="377"/>
        <end position="390"/>
    </location>
</feature>
<dbReference type="Gene3D" id="1.10.601.10">
    <property type="entry name" value="RNA Polymerase Primary Sigma Factor"/>
    <property type="match status" value="1"/>
</dbReference>
<comment type="function">
    <text evidence="6">Sigma factors are initiation factors that promote the attachment of RNA polymerase to specific initiation sites and are then released. This sigma factor is the primary sigma factor during exponential growth.</text>
</comment>
<comment type="similarity">
    <text evidence="6">Belongs to the sigma-70 factor family. RpoD/SigA subfamily.</text>
</comment>
<dbReference type="InterPro" id="IPR013325">
    <property type="entry name" value="RNA_pol_sigma_r2"/>
</dbReference>
<dbReference type="GO" id="GO:0006352">
    <property type="term" value="P:DNA-templated transcription initiation"/>
    <property type="evidence" value="ECO:0007669"/>
    <property type="project" value="UniProtKB-UniRule"/>
</dbReference>
<dbReference type="FunFam" id="1.10.10.10:FF:000004">
    <property type="entry name" value="RNA polymerase sigma factor SigA"/>
    <property type="match status" value="1"/>
</dbReference>
<feature type="short sequence motif" description="Interaction with polymerase core subunit RpoC" evidence="6">
    <location>
        <begin position="377"/>
        <end position="380"/>
    </location>
</feature>
<dbReference type="KEGG" id="gsb:GSUB_02575"/>
<dbReference type="NCBIfam" id="TIGR02393">
    <property type="entry name" value="RpoD_Cterm"/>
    <property type="match status" value="1"/>
</dbReference>
<dbReference type="Pfam" id="PF03979">
    <property type="entry name" value="Sigma70_r1_1"/>
    <property type="match status" value="1"/>
</dbReference>
<evidence type="ECO:0000313" key="12">
    <source>
        <dbReference type="Proteomes" id="UP000035036"/>
    </source>
</evidence>
<dbReference type="GO" id="GO:0003677">
    <property type="term" value="F:DNA binding"/>
    <property type="evidence" value="ECO:0007669"/>
    <property type="project" value="UniProtKB-UniRule"/>
</dbReference>
<dbReference type="InterPro" id="IPR028630">
    <property type="entry name" value="Sigma70_RpoD"/>
</dbReference>
<dbReference type="CDD" id="cd06171">
    <property type="entry name" value="Sigma70_r4"/>
    <property type="match status" value="1"/>
</dbReference>
<dbReference type="PANTHER" id="PTHR30603:SF60">
    <property type="entry name" value="RNA POLYMERASE SIGMA FACTOR RPOD"/>
    <property type="match status" value="1"/>
</dbReference>
<keyword evidence="7" id="KW-0175">Coiled coil</keyword>
<dbReference type="FunFam" id="1.10.10.10:FF:000002">
    <property type="entry name" value="RNA polymerase sigma factor SigA"/>
    <property type="match status" value="1"/>
</dbReference>
<keyword evidence="3 6" id="KW-0731">Sigma factor</keyword>
<dbReference type="RefSeq" id="WP_040199058.1">
    <property type="nucleotide sequence ID" value="NZ_CP010311.1"/>
</dbReference>
<dbReference type="Gene3D" id="1.10.10.10">
    <property type="entry name" value="Winged helix-like DNA-binding domain superfamily/Winged helix DNA-binding domain"/>
    <property type="match status" value="2"/>
</dbReference>
<dbReference type="InterPro" id="IPR012760">
    <property type="entry name" value="RNA_pol_sigma_RpoD_C"/>
</dbReference>
<comment type="subunit">
    <text evidence="6">Interacts transiently with the RNA polymerase catalytic core.</text>
</comment>
<dbReference type="InterPro" id="IPR050239">
    <property type="entry name" value="Sigma-70_RNA_pol_init_factors"/>
</dbReference>
<dbReference type="NCBIfam" id="NF004208">
    <property type="entry name" value="PRK05658.1"/>
    <property type="match status" value="1"/>
</dbReference>
<dbReference type="InterPro" id="IPR009042">
    <property type="entry name" value="RNA_pol_sigma70_r1_2"/>
</dbReference>
<keyword evidence="1 6" id="KW-0963">Cytoplasm</keyword>
<reference evidence="11 12" key="1">
    <citation type="journal article" date="2015" name="Genome Announc.">
        <title>Genomes of Geoalkalibacter ferrihydriticus Z-0531T and Geoalkalibacter subterraneus Red1T, Two Haloalkaliphilic Metal-Reducing Deltaproteobacteria.</title>
        <authorList>
            <person name="Badalamenti J.P."/>
            <person name="Krajmalnik-Brown R."/>
            <person name="Torres C.I."/>
            <person name="Bond D.R."/>
        </authorList>
    </citation>
    <scope>NUCLEOTIDE SEQUENCE [LARGE SCALE GENOMIC DNA]</scope>
    <source>
        <strain evidence="11 12">Red1</strain>
    </source>
</reference>
<evidence type="ECO:0000256" key="8">
    <source>
        <dbReference type="SAM" id="MobiDB-lite"/>
    </source>
</evidence>
<evidence type="ECO:0000259" key="10">
    <source>
        <dbReference type="PROSITE" id="PS00716"/>
    </source>
</evidence>
<evidence type="ECO:0000256" key="3">
    <source>
        <dbReference type="ARBA" id="ARBA00023082"/>
    </source>
</evidence>